<protein>
    <recommendedName>
        <fullName evidence="1">Reverse transcriptase domain-containing protein</fullName>
    </recommendedName>
</protein>
<dbReference type="AlphaFoldDB" id="A0AAQ4EDN1"/>
<dbReference type="SUPFAM" id="SSF56672">
    <property type="entry name" value="DNA/RNA polymerases"/>
    <property type="match status" value="1"/>
</dbReference>
<dbReference type="PANTHER" id="PTHR24559:SF444">
    <property type="entry name" value="REVERSE TRANSCRIPTASE DOMAIN-CONTAINING PROTEIN"/>
    <property type="match status" value="1"/>
</dbReference>
<feature type="domain" description="Reverse transcriptase" evidence="1">
    <location>
        <begin position="21"/>
        <end position="155"/>
    </location>
</feature>
<dbReference type="InterPro" id="IPR043128">
    <property type="entry name" value="Rev_trsase/Diguanyl_cyclase"/>
</dbReference>
<dbReference type="Proteomes" id="UP001321473">
    <property type="component" value="Unassembled WGS sequence"/>
</dbReference>
<evidence type="ECO:0000259" key="1">
    <source>
        <dbReference type="Pfam" id="PF00078"/>
    </source>
</evidence>
<dbReference type="InterPro" id="IPR043502">
    <property type="entry name" value="DNA/RNA_pol_sf"/>
</dbReference>
<dbReference type="GO" id="GO:0071897">
    <property type="term" value="P:DNA biosynthetic process"/>
    <property type="evidence" value="ECO:0007669"/>
    <property type="project" value="UniProtKB-ARBA"/>
</dbReference>
<sequence>MLCEGIACRSDGPWASPPHLVPKKTEGWRPCGDYRALNALTIPDRYPVHHIQDFAHRIYGCHVFSVLDLVKAYTQVPVNPDGVPKTAMITPFGFFEFPFMSFGLRYAGQTFQRFIDEVVRGIDFCFVFLDDILVFSRNAELYHTHLRLLFQRLDDHVEEEAETLIPDSVECFKKCLKSMQSTLEGPLEVSSRFPDLGYLFQKDKLTGSTNL</sequence>
<name>A0AAQ4EDN1_AMBAM</name>
<accession>A0AAQ4EDN1</accession>
<dbReference type="CDD" id="cd01647">
    <property type="entry name" value="RT_LTR"/>
    <property type="match status" value="1"/>
</dbReference>
<dbReference type="EMBL" id="JARKHS020017909">
    <property type="protein sequence ID" value="KAK8772742.1"/>
    <property type="molecule type" value="Genomic_DNA"/>
</dbReference>
<evidence type="ECO:0000313" key="2">
    <source>
        <dbReference type="EMBL" id="KAK8772742.1"/>
    </source>
</evidence>
<reference evidence="2 3" key="1">
    <citation type="journal article" date="2023" name="Arcadia Sci">
        <title>De novo assembly of a long-read Amblyomma americanum tick genome.</title>
        <authorList>
            <person name="Chou S."/>
            <person name="Poskanzer K.E."/>
            <person name="Rollins M."/>
            <person name="Thuy-Boun P.S."/>
        </authorList>
    </citation>
    <scope>NUCLEOTIDE SEQUENCE [LARGE SCALE GENOMIC DNA]</scope>
    <source>
        <strain evidence="2">F_SG_1</strain>
        <tissue evidence="2">Salivary glands</tissue>
    </source>
</reference>
<keyword evidence="3" id="KW-1185">Reference proteome</keyword>
<proteinExistence type="predicted"/>
<gene>
    <name evidence="2" type="ORF">V5799_024015</name>
</gene>
<dbReference type="Pfam" id="PF00078">
    <property type="entry name" value="RVT_1"/>
    <property type="match status" value="1"/>
</dbReference>
<dbReference type="Gene3D" id="3.30.70.270">
    <property type="match status" value="1"/>
</dbReference>
<dbReference type="PANTHER" id="PTHR24559">
    <property type="entry name" value="TRANSPOSON TY3-I GAG-POL POLYPROTEIN"/>
    <property type="match status" value="1"/>
</dbReference>
<comment type="caution">
    <text evidence="2">The sequence shown here is derived from an EMBL/GenBank/DDBJ whole genome shotgun (WGS) entry which is preliminary data.</text>
</comment>
<dbReference type="InterPro" id="IPR053134">
    <property type="entry name" value="RNA-dir_DNA_polymerase"/>
</dbReference>
<organism evidence="2 3">
    <name type="scientific">Amblyomma americanum</name>
    <name type="common">Lone star tick</name>
    <dbReference type="NCBI Taxonomy" id="6943"/>
    <lineage>
        <taxon>Eukaryota</taxon>
        <taxon>Metazoa</taxon>
        <taxon>Ecdysozoa</taxon>
        <taxon>Arthropoda</taxon>
        <taxon>Chelicerata</taxon>
        <taxon>Arachnida</taxon>
        <taxon>Acari</taxon>
        <taxon>Parasitiformes</taxon>
        <taxon>Ixodida</taxon>
        <taxon>Ixodoidea</taxon>
        <taxon>Ixodidae</taxon>
        <taxon>Amblyomminae</taxon>
        <taxon>Amblyomma</taxon>
    </lineage>
</organism>
<evidence type="ECO:0000313" key="3">
    <source>
        <dbReference type="Proteomes" id="UP001321473"/>
    </source>
</evidence>
<dbReference type="InterPro" id="IPR000477">
    <property type="entry name" value="RT_dom"/>
</dbReference>